<feature type="domain" description="DhaL" evidence="1">
    <location>
        <begin position="24"/>
        <end position="212"/>
    </location>
</feature>
<dbReference type="InterPro" id="IPR050270">
    <property type="entry name" value="DegV_domain_contain"/>
</dbReference>
<organism evidence="2 3">
    <name type="scientific">Corynebacterium aurimucosum (strain ATCC 700975 / DSM 44827 / CIP 107346 / CN-1)</name>
    <name type="common">Corynebacterium nigricans</name>
    <dbReference type="NCBI Taxonomy" id="548476"/>
    <lineage>
        <taxon>Bacteria</taxon>
        <taxon>Bacillati</taxon>
        <taxon>Actinomycetota</taxon>
        <taxon>Actinomycetes</taxon>
        <taxon>Mycobacteriales</taxon>
        <taxon>Corynebacteriaceae</taxon>
        <taxon>Corynebacterium</taxon>
    </lineage>
</organism>
<dbReference type="PANTHER" id="PTHR33434:SF4">
    <property type="entry name" value="PHOSPHATASE PROTEIN"/>
    <property type="match status" value="1"/>
</dbReference>
<dbReference type="InterPro" id="IPR048394">
    <property type="entry name" value="FakA-like_M"/>
</dbReference>
<dbReference type="SMART" id="SM01120">
    <property type="entry name" value="Dak2"/>
    <property type="match status" value="1"/>
</dbReference>
<keyword evidence="3" id="KW-1185">Reference proteome</keyword>
<dbReference type="Pfam" id="PF21645">
    <property type="entry name" value="FakA-like_M"/>
    <property type="match status" value="1"/>
</dbReference>
<dbReference type="InterPro" id="IPR033470">
    <property type="entry name" value="FakA-like_C"/>
</dbReference>
<dbReference type="HOGENOM" id="CLU_017496_0_1_11"/>
<dbReference type="KEGG" id="car:cauri_1164"/>
<dbReference type="SMART" id="SM01121">
    <property type="entry name" value="Dak1_2"/>
    <property type="match status" value="1"/>
</dbReference>
<evidence type="ECO:0000313" key="2">
    <source>
        <dbReference type="EMBL" id="ACP32757.1"/>
    </source>
</evidence>
<name>C3PG03_CORA7</name>
<dbReference type="EMBL" id="CP001601">
    <property type="protein sequence ID" value="ACP32757.1"/>
    <property type="molecule type" value="Genomic_DNA"/>
</dbReference>
<sequence>MASPRWTGACRLANMSYPAELDARGLHEWAARTVEELQRRRVEINALNVFPVPDSDTGSNMAHTMESALAEANKGEVDVAEALAIGSVRGARGNSGMVLSQVLRGVADATTDSRVDGAVLADALTLAVTLVDRALAAPVEGTIITVLRAAATAASQAAGESGAELHGILLAAVEAASKALAETPSQLPALREAGVVDAGGTGFVILLECLLAQVTGHAPVSQPLTRSVPLRSEESAAREPQAGEVLAEIEALFFFEGSLSDIEEALAPLGNSLVIARATETSASVHIHSAEAGAVIEKAYALGKVSNLRLEALPQAGQAASCEDSAGGGGTHRRIFAAVPEGAARELFEKAGADVVKPGEELQSAGEEDLFLPNGCGGDPGKATVIPTDSLVAGLAALSVYAPSSAQTDDVLAAMKDAAGSMRVAYPDRESVAGILEACRTQLGYGGEQITVLTGLEIEEEELARELGVDVVVLHVPGLRTEIGVE</sequence>
<dbReference type="InterPro" id="IPR036117">
    <property type="entry name" value="DhaL_dom_sf"/>
</dbReference>
<dbReference type="Proteomes" id="UP000002077">
    <property type="component" value="Chromosome"/>
</dbReference>
<reference evidence="2 3" key="1">
    <citation type="journal article" date="2010" name="BMC Genomics">
        <title>Complete genome sequence and lifestyle of black-pigmented Corynebacterium aurimucosum ATCC 700975 (formerly C. nigricans CN-1) isolated from a vaginal swab of a woman with spontaneous abortion.</title>
        <authorList>
            <person name="Trost E."/>
            <person name="Gotker S."/>
            <person name="Schneider J."/>
            <person name="Schneiker-Bekel S."/>
            <person name="Szczepanowski R."/>
            <person name="Tilker A."/>
            <person name="Viehoever P."/>
            <person name="Arnold W."/>
            <person name="Bekel T."/>
            <person name="Blom J."/>
            <person name="Gartemann K.H."/>
            <person name="Linke B."/>
            <person name="Goesmann A."/>
            <person name="Puhler A."/>
            <person name="Shukla S.K."/>
            <person name="Tauch A."/>
        </authorList>
    </citation>
    <scope>NUCLEOTIDE SEQUENCE [LARGE SCALE GENOMIC DNA]</scope>
    <source>
        <strain evidence="3">ATCC 700975 / DSM 44827 / CIP 107346 / CN-1</strain>
    </source>
</reference>
<evidence type="ECO:0000259" key="1">
    <source>
        <dbReference type="PROSITE" id="PS51480"/>
    </source>
</evidence>
<dbReference type="PANTHER" id="PTHR33434">
    <property type="entry name" value="DEGV DOMAIN-CONTAINING PROTEIN DR_1986-RELATED"/>
    <property type="match status" value="1"/>
</dbReference>
<proteinExistence type="predicted"/>
<gene>
    <name evidence="2" type="ordered locus">cauri_1164</name>
</gene>
<dbReference type="GO" id="GO:0006071">
    <property type="term" value="P:glycerol metabolic process"/>
    <property type="evidence" value="ECO:0007669"/>
    <property type="project" value="InterPro"/>
</dbReference>
<dbReference type="PROSITE" id="PS51480">
    <property type="entry name" value="DHAL"/>
    <property type="match status" value="1"/>
</dbReference>
<dbReference type="eggNOG" id="COG1461">
    <property type="taxonomic scope" value="Bacteria"/>
</dbReference>
<dbReference type="GO" id="GO:0004371">
    <property type="term" value="F:glycerone kinase activity"/>
    <property type="evidence" value="ECO:0007669"/>
    <property type="project" value="InterPro"/>
</dbReference>
<protein>
    <recommendedName>
        <fullName evidence="1">DhaL domain-containing protein</fullName>
    </recommendedName>
</protein>
<dbReference type="STRING" id="548476.cauri_1164"/>
<evidence type="ECO:0000313" key="3">
    <source>
        <dbReference type="Proteomes" id="UP000002077"/>
    </source>
</evidence>
<dbReference type="Gene3D" id="1.25.40.340">
    <property type="match status" value="1"/>
</dbReference>
<dbReference type="Pfam" id="PF02734">
    <property type="entry name" value="Dak2"/>
    <property type="match status" value="1"/>
</dbReference>
<accession>C3PG03</accession>
<dbReference type="SUPFAM" id="SSF101473">
    <property type="entry name" value="DhaL-like"/>
    <property type="match status" value="1"/>
</dbReference>
<dbReference type="InterPro" id="IPR004007">
    <property type="entry name" value="DhaL_dom"/>
</dbReference>
<dbReference type="AlphaFoldDB" id="C3PG03"/>